<comment type="caution">
    <text evidence="1">The sequence shown here is derived from an EMBL/GenBank/DDBJ whole genome shotgun (WGS) entry which is preliminary data.</text>
</comment>
<evidence type="ECO:0000313" key="2">
    <source>
        <dbReference type="Proteomes" id="UP000827872"/>
    </source>
</evidence>
<reference evidence="1" key="1">
    <citation type="submission" date="2021-08" db="EMBL/GenBank/DDBJ databases">
        <title>The first chromosome-level gecko genome reveals the dynamic sex chromosomes of Neotropical dwarf geckos (Sphaerodactylidae: Sphaerodactylus).</title>
        <authorList>
            <person name="Pinto B.J."/>
            <person name="Keating S.E."/>
            <person name="Gamble T."/>
        </authorList>
    </citation>
    <scope>NUCLEOTIDE SEQUENCE</scope>
    <source>
        <strain evidence="1">TG3544</strain>
    </source>
</reference>
<name>A0ACB8EZV6_9SAUR</name>
<proteinExistence type="predicted"/>
<sequence>MPMKKKGQQSSEESALPSDQPGTSRDATEQADQNLPSEENSSVTLVPQPKKVSYSTELFSTWSDIRWFQIPLSSLRRPKAGVFSFRFQYSLQEYQQLRKTKRLKVGRPFSVLPFPSLSVTLRDCCQETLYKKVSNPQ</sequence>
<evidence type="ECO:0000313" key="1">
    <source>
        <dbReference type="EMBL" id="KAH7997993.1"/>
    </source>
</evidence>
<accession>A0ACB8EZV6</accession>
<dbReference type="EMBL" id="CM037625">
    <property type="protein sequence ID" value="KAH7997993.1"/>
    <property type="molecule type" value="Genomic_DNA"/>
</dbReference>
<dbReference type="Proteomes" id="UP000827872">
    <property type="component" value="Linkage Group LG12"/>
</dbReference>
<protein>
    <submittedName>
        <fullName evidence="1">Uncharacterized protein</fullName>
    </submittedName>
</protein>
<organism evidence="1 2">
    <name type="scientific">Sphaerodactylus townsendi</name>
    <dbReference type="NCBI Taxonomy" id="933632"/>
    <lineage>
        <taxon>Eukaryota</taxon>
        <taxon>Metazoa</taxon>
        <taxon>Chordata</taxon>
        <taxon>Craniata</taxon>
        <taxon>Vertebrata</taxon>
        <taxon>Euteleostomi</taxon>
        <taxon>Lepidosauria</taxon>
        <taxon>Squamata</taxon>
        <taxon>Bifurcata</taxon>
        <taxon>Gekkota</taxon>
        <taxon>Sphaerodactylidae</taxon>
        <taxon>Sphaerodactylus</taxon>
    </lineage>
</organism>
<gene>
    <name evidence="1" type="ORF">K3G42_011257</name>
</gene>
<keyword evidence="2" id="KW-1185">Reference proteome</keyword>